<dbReference type="RefSeq" id="XP_008783559.2">
    <property type="nucleotide sequence ID" value="XM_008785337.4"/>
</dbReference>
<feature type="compositionally biased region" description="Polar residues" evidence="2">
    <location>
        <begin position="234"/>
        <end position="246"/>
    </location>
</feature>
<reference evidence="3" key="1">
    <citation type="journal article" date="2019" name="Nat. Commun.">
        <title>Genome-wide association mapping of date palm fruit traits.</title>
        <authorList>
            <person name="Hazzouri K.M."/>
            <person name="Gros-Balthazard M."/>
            <person name="Flowers J.M."/>
            <person name="Copetti D."/>
            <person name="Lemansour A."/>
            <person name="Lebrun M."/>
            <person name="Masmoudi K."/>
            <person name="Ferrand S."/>
            <person name="Dhar M.I."/>
            <person name="Fresquez Z.A."/>
            <person name="Rosas U."/>
            <person name="Zhang J."/>
            <person name="Talag J."/>
            <person name="Lee S."/>
            <person name="Kudrna D."/>
            <person name="Powell R.F."/>
            <person name="Leitch I.J."/>
            <person name="Krueger R.R."/>
            <person name="Wing R.A."/>
            <person name="Amiri K.M.A."/>
            <person name="Purugganan M.D."/>
        </authorList>
    </citation>
    <scope>NUCLEOTIDE SEQUENCE [LARGE SCALE GENOMIC DNA]</scope>
    <source>
        <strain evidence="3">cv. Khalas</strain>
    </source>
</reference>
<accession>A0A8B7BR64</accession>
<organism evidence="3 4">
    <name type="scientific">Phoenix dactylifera</name>
    <name type="common">Date palm</name>
    <dbReference type="NCBI Taxonomy" id="42345"/>
    <lineage>
        <taxon>Eukaryota</taxon>
        <taxon>Viridiplantae</taxon>
        <taxon>Streptophyta</taxon>
        <taxon>Embryophyta</taxon>
        <taxon>Tracheophyta</taxon>
        <taxon>Spermatophyta</taxon>
        <taxon>Magnoliopsida</taxon>
        <taxon>Liliopsida</taxon>
        <taxon>Arecaceae</taxon>
        <taxon>Coryphoideae</taxon>
        <taxon>Phoeniceae</taxon>
        <taxon>Phoenix</taxon>
    </lineage>
</organism>
<comment type="similarity">
    <text evidence="1">Belongs to the RRP15 family.</text>
</comment>
<protein>
    <submittedName>
        <fullName evidence="4">RRP15-like protein isoform X1</fullName>
    </submittedName>
</protein>
<dbReference type="Proteomes" id="UP000228380">
    <property type="component" value="Chromosome 5"/>
</dbReference>
<feature type="compositionally biased region" description="Acidic residues" evidence="2">
    <location>
        <begin position="97"/>
        <end position="107"/>
    </location>
</feature>
<dbReference type="PANTHER" id="PTHR13245">
    <property type="entry name" value="RRP15-LIKE PROTEIN"/>
    <property type="match status" value="1"/>
</dbReference>
<dbReference type="AlphaFoldDB" id="A0A8B7BR64"/>
<feature type="compositionally biased region" description="Basic residues" evidence="2">
    <location>
        <begin position="17"/>
        <end position="36"/>
    </location>
</feature>
<feature type="compositionally biased region" description="Basic and acidic residues" evidence="2">
    <location>
        <begin position="85"/>
        <end position="96"/>
    </location>
</feature>
<feature type="compositionally biased region" description="Polar residues" evidence="2">
    <location>
        <begin position="260"/>
        <end position="293"/>
    </location>
</feature>
<feature type="compositionally biased region" description="Acidic residues" evidence="2">
    <location>
        <begin position="67"/>
        <end position="77"/>
    </location>
</feature>
<feature type="compositionally biased region" description="Basic residues" evidence="2">
    <location>
        <begin position="47"/>
        <end position="62"/>
    </location>
</feature>
<reference evidence="4" key="2">
    <citation type="submission" date="2025-08" db="UniProtKB">
        <authorList>
            <consortium name="RefSeq"/>
        </authorList>
    </citation>
    <scope>IDENTIFICATION</scope>
    <source>
        <tissue evidence="4">Young leaves</tissue>
    </source>
</reference>
<dbReference type="GO" id="GO:0000470">
    <property type="term" value="P:maturation of LSU-rRNA"/>
    <property type="evidence" value="ECO:0007669"/>
    <property type="project" value="TreeGrafter"/>
</dbReference>
<keyword evidence="3" id="KW-1185">Reference proteome</keyword>
<feature type="region of interest" description="Disordered" evidence="2">
    <location>
        <begin position="1"/>
        <end position="139"/>
    </location>
</feature>
<evidence type="ECO:0000313" key="3">
    <source>
        <dbReference type="Proteomes" id="UP000228380"/>
    </source>
</evidence>
<dbReference type="InterPro" id="IPR012459">
    <property type="entry name" value="Rrp15"/>
</dbReference>
<evidence type="ECO:0000256" key="2">
    <source>
        <dbReference type="SAM" id="MobiDB-lite"/>
    </source>
</evidence>
<sequence>MPAEVESPEATTAIAASKKRKQNHKKGKHPNKKIKKAPPAMAAAAKHNNRSKKMIKLFRKRAREYNSDDDDDHDEEQPTAGLRDSGAEARQDREDAASSEDSGDEEEGQKGLDSEDDFSGDSEGDDEDEGDRARQRITKFAEGSRAFRVAFMKIMKKNLPNDPLGPVLSAHKNLVAEKLAEEEAEHKVKGEAKKEKHLAAEKGHVKPTNFLDAKEKSLISIATKGVVKLFNAVSKAQNPQRGLNPSKSKDAKVLAKQRKQTFLSELQKPTTQAPGNPSSFNSSMVTTFVPNSTSKEHSNEPGWAPLRDSYMLSSKFKDWDKMPDPAGAVDQENVSLESSSDEE</sequence>
<evidence type="ECO:0000256" key="1">
    <source>
        <dbReference type="ARBA" id="ARBA00007462"/>
    </source>
</evidence>
<name>A0A8B7BR64_PHODC</name>
<dbReference type="GeneID" id="103702777"/>
<dbReference type="GO" id="GO:0000460">
    <property type="term" value="P:maturation of 5.8S rRNA"/>
    <property type="evidence" value="ECO:0007669"/>
    <property type="project" value="TreeGrafter"/>
</dbReference>
<evidence type="ECO:0000313" key="4">
    <source>
        <dbReference type="RefSeq" id="XP_008783559.2"/>
    </source>
</evidence>
<feature type="compositionally biased region" description="Polar residues" evidence="2">
    <location>
        <begin position="332"/>
        <end position="343"/>
    </location>
</feature>
<feature type="region of interest" description="Disordered" evidence="2">
    <location>
        <begin position="234"/>
        <end position="343"/>
    </location>
</feature>
<feature type="compositionally biased region" description="Acidic residues" evidence="2">
    <location>
        <begin position="114"/>
        <end position="130"/>
    </location>
</feature>
<dbReference type="GO" id="GO:0030687">
    <property type="term" value="C:preribosome, large subunit precursor"/>
    <property type="evidence" value="ECO:0007669"/>
    <property type="project" value="TreeGrafter"/>
</dbReference>
<dbReference type="KEGG" id="pda:103702777"/>
<feature type="compositionally biased region" description="Low complexity" evidence="2">
    <location>
        <begin position="37"/>
        <end position="46"/>
    </location>
</feature>
<gene>
    <name evidence="4" type="primary">LOC103702777</name>
</gene>
<proteinExistence type="inferred from homology"/>
<dbReference type="Pfam" id="PF07890">
    <property type="entry name" value="Rrp15p"/>
    <property type="match status" value="1"/>
</dbReference>
<dbReference type="PANTHER" id="PTHR13245:SF14">
    <property type="entry name" value="RRP15-LIKE PROTEIN"/>
    <property type="match status" value="1"/>
</dbReference>
<dbReference type="OrthoDB" id="20949at2759"/>